<dbReference type="EMBL" id="BARS01039753">
    <property type="protein sequence ID" value="GAG22540.1"/>
    <property type="molecule type" value="Genomic_DNA"/>
</dbReference>
<name>X0VW86_9ZZZZ</name>
<sequence length="143" mass="16227">LERLVVNSLIEAVRDALIACGITCGIYDTMAPTDSEPMGRIYPYIVISVIDIPDESNWTNSAQQFYFQIDTFTGQERGADRSSGRRVGTLSRAVRNCLNLQRVADPTGLYADFWPEMQALRRMKEDQNVWRVSIDFLAYVVLV</sequence>
<dbReference type="Gene3D" id="3.30.2000.30">
    <property type="match status" value="1"/>
</dbReference>
<protein>
    <submittedName>
        <fullName evidence="1">Uncharacterized protein</fullName>
    </submittedName>
</protein>
<reference evidence="1" key="1">
    <citation type="journal article" date="2014" name="Front. Microbiol.">
        <title>High frequency of phylogenetically diverse reductive dehalogenase-homologous genes in deep subseafloor sedimentary metagenomes.</title>
        <authorList>
            <person name="Kawai M."/>
            <person name="Futagami T."/>
            <person name="Toyoda A."/>
            <person name="Takaki Y."/>
            <person name="Nishi S."/>
            <person name="Hori S."/>
            <person name="Arai W."/>
            <person name="Tsubouchi T."/>
            <person name="Morono Y."/>
            <person name="Uchiyama I."/>
            <person name="Ito T."/>
            <person name="Fujiyama A."/>
            <person name="Inagaki F."/>
            <person name="Takami H."/>
        </authorList>
    </citation>
    <scope>NUCLEOTIDE SEQUENCE</scope>
    <source>
        <strain evidence="1">Expedition CK06-06</strain>
    </source>
</reference>
<comment type="caution">
    <text evidence="1">The sequence shown here is derived from an EMBL/GenBank/DDBJ whole genome shotgun (WGS) entry which is preliminary data.</text>
</comment>
<feature type="non-terminal residue" evidence="1">
    <location>
        <position position="1"/>
    </location>
</feature>
<dbReference type="InterPro" id="IPR053745">
    <property type="entry name" value="Viral_Tail_Comp_sf"/>
</dbReference>
<accession>X0VW86</accession>
<proteinExistence type="predicted"/>
<evidence type="ECO:0000313" key="1">
    <source>
        <dbReference type="EMBL" id="GAG22540.1"/>
    </source>
</evidence>
<dbReference type="AlphaFoldDB" id="X0VW86"/>
<gene>
    <name evidence="1" type="ORF">S01H1_60683</name>
</gene>
<organism evidence="1">
    <name type="scientific">marine sediment metagenome</name>
    <dbReference type="NCBI Taxonomy" id="412755"/>
    <lineage>
        <taxon>unclassified sequences</taxon>
        <taxon>metagenomes</taxon>
        <taxon>ecological metagenomes</taxon>
    </lineage>
</organism>